<dbReference type="Proteomes" id="UP000051236">
    <property type="component" value="Unassembled WGS sequence"/>
</dbReference>
<keyword evidence="1" id="KW-0812">Transmembrane</keyword>
<reference evidence="2 3" key="1">
    <citation type="journal article" date="2015" name="Genome Announc.">
        <title>Expanding the biotechnology potential of lactobacilli through comparative genomics of 213 strains and associated genera.</title>
        <authorList>
            <person name="Sun Z."/>
            <person name="Harris H.M."/>
            <person name="McCann A."/>
            <person name="Guo C."/>
            <person name="Argimon S."/>
            <person name="Zhang W."/>
            <person name="Yang X."/>
            <person name="Jeffery I.B."/>
            <person name="Cooney J.C."/>
            <person name="Kagawa T.F."/>
            <person name="Liu W."/>
            <person name="Song Y."/>
            <person name="Salvetti E."/>
            <person name="Wrobel A."/>
            <person name="Rasinkangas P."/>
            <person name="Parkhill J."/>
            <person name="Rea M.C."/>
            <person name="O'Sullivan O."/>
            <person name="Ritari J."/>
            <person name="Douillard F.P."/>
            <person name="Paul Ross R."/>
            <person name="Yang R."/>
            <person name="Briner A.E."/>
            <person name="Felis G.E."/>
            <person name="de Vos W.M."/>
            <person name="Barrangou R."/>
            <person name="Klaenhammer T.R."/>
            <person name="Caufield P.W."/>
            <person name="Cui Y."/>
            <person name="Zhang H."/>
            <person name="O'Toole P.W."/>
        </authorList>
    </citation>
    <scope>NUCLEOTIDE SEQUENCE [LARGE SCALE GENOMIC DNA]</scope>
    <source>
        <strain evidence="2 3">DSM 18527</strain>
    </source>
</reference>
<feature type="transmembrane region" description="Helical" evidence="1">
    <location>
        <begin position="17"/>
        <end position="35"/>
    </location>
</feature>
<keyword evidence="1" id="KW-0472">Membrane</keyword>
<keyword evidence="3" id="KW-1185">Reference proteome</keyword>
<dbReference type="OrthoDB" id="9981471at2"/>
<feature type="transmembrane region" description="Helical" evidence="1">
    <location>
        <begin position="41"/>
        <end position="60"/>
    </location>
</feature>
<dbReference type="AlphaFoldDB" id="X0QRU9"/>
<comment type="caution">
    <text evidence="2">The sequence shown here is derived from an EMBL/GenBank/DDBJ whole genome shotgun (WGS) entry which is preliminary data.</text>
</comment>
<evidence type="ECO:0000313" key="2">
    <source>
        <dbReference type="EMBL" id="KRM36501.1"/>
    </source>
</evidence>
<dbReference type="EMBL" id="AZGA01000002">
    <property type="protein sequence ID" value="KRM36501.1"/>
    <property type="molecule type" value="Genomic_DNA"/>
</dbReference>
<dbReference type="PATRIC" id="fig|1423734.3.peg.2407"/>
<gene>
    <name evidence="2" type="ORF">FC83_GL002373</name>
</gene>
<dbReference type="InterPro" id="IPR020215">
    <property type="entry name" value="EbsA-like"/>
</dbReference>
<evidence type="ECO:0008006" key="4">
    <source>
        <dbReference type="Google" id="ProtNLM"/>
    </source>
</evidence>
<evidence type="ECO:0000256" key="1">
    <source>
        <dbReference type="SAM" id="Phobius"/>
    </source>
</evidence>
<evidence type="ECO:0000313" key="3">
    <source>
        <dbReference type="Proteomes" id="UP000051236"/>
    </source>
</evidence>
<dbReference type="RefSeq" id="WP_035455220.1">
    <property type="nucleotide sequence ID" value="NZ_AZGA01000002.1"/>
</dbReference>
<name>X0QRU9_9LACO</name>
<sequence>MHKDFKTRIYFSNPRQLIFWCFMLIFLFVGLIIQFETTGFSFLGMIFWIIAILLTLYGFFGQQLLIDGQNQTVTFKRLFFKSRVIPFDNIKNVLHIRRNVRVSLLKPGYLHYSFMILPKNMNLLLDTFRINHVKIKDVAQKPSLK</sequence>
<proteinExistence type="predicted"/>
<keyword evidence="1" id="KW-1133">Transmembrane helix</keyword>
<dbReference type="Pfam" id="PF17255">
    <property type="entry name" value="EbsA"/>
    <property type="match status" value="1"/>
</dbReference>
<dbReference type="eggNOG" id="ENOG5032AVV">
    <property type="taxonomic scope" value="Bacteria"/>
</dbReference>
<dbReference type="STRING" id="1423734.FC83_GL002373"/>
<protein>
    <recommendedName>
        <fullName evidence="4">Pore-forming protein</fullName>
    </recommendedName>
</protein>
<accession>X0QRU9</accession>
<organism evidence="2 3">
    <name type="scientific">Agrilactobacillus composti DSM 18527 = JCM 14202</name>
    <dbReference type="NCBI Taxonomy" id="1423734"/>
    <lineage>
        <taxon>Bacteria</taxon>
        <taxon>Bacillati</taxon>
        <taxon>Bacillota</taxon>
        <taxon>Bacilli</taxon>
        <taxon>Lactobacillales</taxon>
        <taxon>Lactobacillaceae</taxon>
        <taxon>Agrilactobacillus</taxon>
    </lineage>
</organism>